<evidence type="ECO:0000313" key="1">
    <source>
        <dbReference type="EMBL" id="EET23882.1"/>
    </source>
</evidence>
<dbReference type="AlphaFoldDB" id="A0A0X1L022"/>
<reference evidence="1" key="1">
    <citation type="submission" date="2005-09" db="EMBL/GenBank/DDBJ databases">
        <title>Annotation of Vibrio cholerae MO10.</title>
        <authorList>
            <person name="Colwell R."/>
            <person name="Grim C.J."/>
            <person name="Young S."/>
            <person name="Jaffe D."/>
            <person name="Gnerre S."/>
            <person name="Berlin A."/>
            <person name="Heiman D."/>
            <person name="Hepburn T."/>
            <person name="Shea T."/>
            <person name="Sykes S."/>
            <person name="Yandava C."/>
            <person name="Alvarado L."/>
            <person name="Kodira C."/>
            <person name="Borodovsky M."/>
            <person name="Heidelberg J."/>
            <person name="Lander E."/>
            <person name="Galagan J."/>
            <person name="Nusbaum C."/>
            <person name="Birren B."/>
        </authorList>
    </citation>
    <scope>NUCLEOTIDE SEQUENCE [LARGE SCALE GENOMIC DNA]</scope>
    <source>
        <strain evidence="1">MO10</strain>
    </source>
</reference>
<sequence>MKKNWQFHDVFRFFLCHFSGMCGYETFMKFAFEGFTACVSRC</sequence>
<organism evidence="1">
    <name type="scientific">Vibrio cholerae (strain MO10)</name>
    <dbReference type="NCBI Taxonomy" id="345072"/>
    <lineage>
        <taxon>Bacteria</taxon>
        <taxon>Pseudomonadati</taxon>
        <taxon>Pseudomonadota</taxon>
        <taxon>Gammaproteobacteria</taxon>
        <taxon>Vibrionales</taxon>
        <taxon>Vibrionaceae</taxon>
        <taxon>Vibrio</taxon>
    </lineage>
</organism>
<gene>
    <name evidence="1" type="ORF">VchoM_01909</name>
</gene>
<name>A0A0X1L022_VIBCO</name>
<dbReference type="Proteomes" id="UP000004687">
    <property type="component" value="Unassembled WGS sequence"/>
</dbReference>
<reference evidence="1" key="2">
    <citation type="submission" date="2008-07" db="EMBL/GenBank/DDBJ databases">
        <authorList>
            <consortium name="Broad Institute Genome Sequencing Platform"/>
            <person name="Colwell R."/>
            <person name="Grim C.J."/>
            <person name="Young S."/>
            <person name="Jaffe D."/>
            <person name="Gnerre S."/>
            <person name="Berlin A."/>
            <person name="Heiman D."/>
            <person name="Hepburn T."/>
            <person name="Shea T."/>
            <person name="Sykes S."/>
            <person name="Alvarado L."/>
            <person name="Kodira C."/>
            <person name="Heidelberg J."/>
            <person name="Lander E."/>
            <person name="Galagan J."/>
            <person name="Nusbaum C."/>
            <person name="Birren B."/>
        </authorList>
    </citation>
    <scope>NUCLEOTIDE SEQUENCE [LARGE SCALE GENOMIC DNA]</scope>
    <source>
        <strain evidence="1">MO10</strain>
    </source>
</reference>
<accession>A0A0X1L022</accession>
<dbReference type="HOGENOM" id="CLU_3259511_0_0_6"/>
<dbReference type="EMBL" id="DS990137">
    <property type="protein sequence ID" value="EET23882.1"/>
    <property type="molecule type" value="Genomic_DNA"/>
</dbReference>
<proteinExistence type="predicted"/>
<protein>
    <submittedName>
        <fullName evidence="1">Uncharacterized protein</fullName>
    </submittedName>
</protein>